<feature type="region of interest" description="Disordered" evidence="5">
    <location>
        <begin position="330"/>
        <end position="361"/>
    </location>
</feature>
<feature type="compositionally biased region" description="Polar residues" evidence="5">
    <location>
        <begin position="339"/>
        <end position="351"/>
    </location>
</feature>
<feature type="compositionally biased region" description="Basic and acidic residues" evidence="5">
    <location>
        <begin position="27"/>
        <end position="40"/>
    </location>
</feature>
<comment type="subcellular location">
    <subcellularLocation>
        <location evidence="1">Nucleus</location>
        <location evidence="1">Nucleolus</location>
    </subcellularLocation>
</comment>
<feature type="compositionally biased region" description="Basic residues" evidence="5">
    <location>
        <begin position="1"/>
        <end position="21"/>
    </location>
</feature>
<dbReference type="InterPro" id="IPR006709">
    <property type="entry name" value="SSU_processome_Utp14"/>
</dbReference>
<feature type="compositionally biased region" description="Polar residues" evidence="5">
    <location>
        <begin position="724"/>
        <end position="741"/>
    </location>
</feature>
<dbReference type="EMBL" id="AVOT02012740">
    <property type="protein sequence ID" value="MBW0494778.1"/>
    <property type="molecule type" value="Genomic_DNA"/>
</dbReference>
<evidence type="ECO:0000256" key="3">
    <source>
        <dbReference type="ARBA" id="ARBA00023242"/>
    </source>
</evidence>
<dbReference type="PANTHER" id="PTHR14150">
    <property type="entry name" value="U3 SMALL NUCLEOLAR RNA-ASSOCIATED PROTEIN 14"/>
    <property type="match status" value="1"/>
</dbReference>
<feature type="coiled-coil region" evidence="4">
    <location>
        <begin position="649"/>
        <end position="680"/>
    </location>
</feature>
<dbReference type="PANTHER" id="PTHR14150:SF12">
    <property type="entry name" value="U3 SMALL NUCLEOLAR RNA-ASSOCIATED PROTEIN 14 HOMOLOG A"/>
    <property type="match status" value="1"/>
</dbReference>
<feature type="region of interest" description="Disordered" evidence="5">
    <location>
        <begin position="594"/>
        <end position="613"/>
    </location>
</feature>
<feature type="region of interest" description="Disordered" evidence="5">
    <location>
        <begin position="1"/>
        <end position="40"/>
    </location>
</feature>
<sequence length="1035" mass="116134">MVRSARRGRQGTKTSKLKHHHANENLIKSDSKGQFNPKDKDKLIQSNQTFNDFYDYQENTHLKGGRIKGNQVDDERLIGSFNNLNDFIKEETTQHYNLNSSIDTFERSHFNDQKDLNRDDFGIVHIDDDDDEEIDSDKEIGELDQDDLNHKRPISKKNSRVQFSSNQDLDLSDDSQDNDLTSSEDAGCIDASTMLELGAESDNSLSENNQIDQQNDDLSDSSSDSSSILQDDIDLEEIDQDESKLEQLTQIVENLNAITTQKRKGNHQAEAINENQTDGQSKKRKLLPVQSESRPEGEILPGLSSFGFDNSSGQVNLQDLLGNLPSKSATSDLKKSLKPLNSSTNPSQPSSLAAPLETRHQQQVERMAAYQLTKKEMAKWDETSRMARGLSGKSSDGINRFVVQENRLTSADREPNVTRWNMHFKPSNELESQVLNLLQTSQVSSKKLIEEENDLLQSKGLTLEQIREKTAQTKMMRELMFRAERKAKRVAKIKSKAFRRIKKKEKTRSSRINQELDADMEFMQTLDNIDGKGRVDANKEKMELERARERISLKHSSQGKWASKMAGLKGLGSDANAATQERIRREELLKKKISGFNSDQSDETDQESDFDSELDVDDIKTHALNQLSNLDSTKESTLENPPLKGLLGMKFMQTAMAAQAKEADQAEAQLRKQLQEEEGIASDQECNFSGAIKVQGNLGRLIFGPDTCRQVVDQTIDPDKSPSNEDQSSSTAPKTTRTSGSYLRVLEPDLNPISTTQTKSSQDPTPKNQSNPWLASDFSSKEGTASRLKDLVPRASNHKDSPLIVAEKAKLKAQKHKKKQKSEVKLANEDARVEIDMNAFLGEGSQEASVGAQGLKEMEDKNLNSTEGDAIIRLSQTDRSGRTVFEQRELVSQAFADDGVVAQFAEEKSKQVEKDAPQELDMTLPGWGDWVGKGARKSRQPKKFVKKIAGIEPSQRADAKLSHVIISEKKNLKQITKYQTKSLPFPYTSSAQHENKMKQPIGPEFTTRTQHRHLVRPDILLRPGLVIEPVSKPVA</sequence>
<dbReference type="OrthoDB" id="277439at2759"/>
<evidence type="ECO:0008006" key="8">
    <source>
        <dbReference type="Google" id="ProtNLM"/>
    </source>
</evidence>
<evidence type="ECO:0000256" key="2">
    <source>
        <dbReference type="ARBA" id="ARBA00022553"/>
    </source>
</evidence>
<keyword evidence="2" id="KW-0597">Phosphoprotein</keyword>
<name>A0A9Q3D3K7_9BASI</name>
<feature type="compositionally biased region" description="Polar residues" evidence="5">
    <location>
        <begin position="752"/>
        <end position="783"/>
    </location>
</feature>
<feature type="region of interest" description="Disordered" evidence="5">
    <location>
        <begin position="713"/>
        <end position="785"/>
    </location>
</feature>
<dbReference type="Proteomes" id="UP000765509">
    <property type="component" value="Unassembled WGS sequence"/>
</dbReference>
<feature type="region of interest" description="Disordered" evidence="5">
    <location>
        <begin position="261"/>
        <end position="305"/>
    </location>
</feature>
<keyword evidence="3" id="KW-0539">Nucleus</keyword>
<feature type="compositionally biased region" description="Acidic residues" evidence="5">
    <location>
        <begin position="600"/>
        <end position="613"/>
    </location>
</feature>
<evidence type="ECO:0000256" key="1">
    <source>
        <dbReference type="ARBA" id="ARBA00004604"/>
    </source>
</evidence>
<organism evidence="6 7">
    <name type="scientific">Austropuccinia psidii MF-1</name>
    <dbReference type="NCBI Taxonomy" id="1389203"/>
    <lineage>
        <taxon>Eukaryota</taxon>
        <taxon>Fungi</taxon>
        <taxon>Dikarya</taxon>
        <taxon>Basidiomycota</taxon>
        <taxon>Pucciniomycotina</taxon>
        <taxon>Pucciniomycetes</taxon>
        <taxon>Pucciniales</taxon>
        <taxon>Sphaerophragmiaceae</taxon>
        <taxon>Austropuccinia</taxon>
    </lineage>
</organism>
<feature type="region of interest" description="Disordered" evidence="5">
    <location>
        <begin position="127"/>
        <end position="185"/>
    </location>
</feature>
<proteinExistence type="predicted"/>
<accession>A0A9Q3D3K7</accession>
<reference evidence="6" key="1">
    <citation type="submission" date="2021-03" db="EMBL/GenBank/DDBJ databases">
        <title>Draft genome sequence of rust myrtle Austropuccinia psidii MF-1, a brazilian biotype.</title>
        <authorList>
            <person name="Quecine M.C."/>
            <person name="Pachon D.M.R."/>
            <person name="Bonatelli M.L."/>
            <person name="Correr F.H."/>
            <person name="Franceschini L.M."/>
            <person name="Leite T.F."/>
            <person name="Margarido G.R.A."/>
            <person name="Almeida C.A."/>
            <person name="Ferrarezi J.A."/>
            <person name="Labate C.A."/>
        </authorList>
    </citation>
    <scope>NUCLEOTIDE SEQUENCE</scope>
    <source>
        <strain evidence="6">MF-1</strain>
    </source>
</reference>
<protein>
    <recommendedName>
        <fullName evidence="8">U3 small nucleolar RNA-associated protein 14 homolog A-like</fullName>
    </recommendedName>
</protein>
<evidence type="ECO:0000256" key="5">
    <source>
        <dbReference type="SAM" id="MobiDB-lite"/>
    </source>
</evidence>
<feature type="compositionally biased region" description="Acidic residues" evidence="5">
    <location>
        <begin position="127"/>
        <end position="146"/>
    </location>
</feature>
<dbReference type="Pfam" id="PF04615">
    <property type="entry name" value="Utp14"/>
    <property type="match status" value="1"/>
</dbReference>
<feature type="region of interest" description="Disordered" evidence="5">
    <location>
        <begin position="201"/>
        <end position="228"/>
    </location>
</feature>
<evidence type="ECO:0000313" key="6">
    <source>
        <dbReference type="EMBL" id="MBW0494778.1"/>
    </source>
</evidence>
<gene>
    <name evidence="6" type="ORF">O181_034493</name>
</gene>
<dbReference type="GO" id="GO:0006364">
    <property type="term" value="P:rRNA processing"/>
    <property type="evidence" value="ECO:0007669"/>
    <property type="project" value="InterPro"/>
</dbReference>
<keyword evidence="7" id="KW-1185">Reference proteome</keyword>
<comment type="caution">
    <text evidence="6">The sequence shown here is derived from an EMBL/GenBank/DDBJ whole genome shotgun (WGS) entry which is preliminary data.</text>
</comment>
<evidence type="ECO:0000256" key="4">
    <source>
        <dbReference type="SAM" id="Coils"/>
    </source>
</evidence>
<dbReference type="GO" id="GO:0032040">
    <property type="term" value="C:small-subunit processome"/>
    <property type="evidence" value="ECO:0007669"/>
    <property type="project" value="InterPro"/>
</dbReference>
<evidence type="ECO:0000313" key="7">
    <source>
        <dbReference type="Proteomes" id="UP000765509"/>
    </source>
</evidence>
<keyword evidence="4" id="KW-0175">Coiled coil</keyword>
<dbReference type="AlphaFoldDB" id="A0A9Q3D3K7"/>